<keyword evidence="11" id="KW-1185">Reference proteome</keyword>
<dbReference type="Gene3D" id="1.10.8.100">
    <property type="entry name" value="Ribosomal RNA adenine dimethylase-like, domain 2"/>
    <property type="match status" value="1"/>
</dbReference>
<dbReference type="PROSITE" id="PS01131">
    <property type="entry name" value="RRNA_A_DIMETH"/>
    <property type="match status" value="1"/>
</dbReference>
<reference evidence="10 11" key="1">
    <citation type="submission" date="2019-03" db="EMBL/GenBank/DDBJ databases">
        <title>Genomic Encyclopedia of Type Strains, Phase IV (KMG-IV): sequencing the most valuable type-strain genomes for metagenomic binning, comparative biology and taxonomic classification.</title>
        <authorList>
            <person name="Goeker M."/>
        </authorList>
    </citation>
    <scope>NUCLEOTIDE SEQUENCE [LARGE SCALE GENOMIC DNA]</scope>
    <source>
        <strain evidence="10 11">DSM 23802</strain>
    </source>
</reference>
<keyword evidence="5 7" id="KW-0949">S-adenosyl-L-methionine</keyword>
<dbReference type="InterPro" id="IPR023165">
    <property type="entry name" value="rRNA_Ade_diMease-like_C"/>
</dbReference>
<comment type="caution">
    <text evidence="10">The sequence shown here is derived from an EMBL/GenBank/DDBJ whole genome shotgun (WGS) entry which is preliminary data.</text>
</comment>
<dbReference type="HAMAP" id="MF_00607">
    <property type="entry name" value="16SrRNA_methyltr_A"/>
    <property type="match status" value="1"/>
</dbReference>
<dbReference type="GO" id="GO:0052908">
    <property type="term" value="F:16S rRNA (adenine(1518)-N(6)/adenine(1519)-N(6))-dimethyltransferase activity"/>
    <property type="evidence" value="ECO:0007669"/>
    <property type="project" value="UniProtKB-EC"/>
</dbReference>
<evidence type="ECO:0000256" key="4">
    <source>
        <dbReference type="ARBA" id="ARBA00022679"/>
    </source>
</evidence>
<dbReference type="Pfam" id="PF00398">
    <property type="entry name" value="RrnaAD"/>
    <property type="match status" value="1"/>
</dbReference>
<sequence>MDGRISTPTKTMEILKKYDFHFKKSLGQNFLIEPSILDKIVSSAKIDETVGVIEIGPGIGALTQKLAEKAGKVVAIEIDQRLIPILEETLAAYRNVELIHGDILKISLNELLSNQFSEFETIKVVANLPYYITTPIIMSLLEQKLQIASITVMIQKEVAERILAKAGGKDYGTLTLAVDYYAEAKIVMQVPKTVFVPKPNVDSAIIQLKIRKQPPVQVEDENFFFRVIKASFAQRRKTIINNLIHNLFGKDKKEQLEILLKSIDIDPNRRAETLNIGEYARLSNLLVKTVE</sequence>
<dbReference type="SUPFAM" id="SSF53335">
    <property type="entry name" value="S-adenosyl-L-methionine-dependent methyltransferases"/>
    <property type="match status" value="1"/>
</dbReference>
<dbReference type="GO" id="GO:0005829">
    <property type="term" value="C:cytosol"/>
    <property type="evidence" value="ECO:0007669"/>
    <property type="project" value="TreeGrafter"/>
</dbReference>
<evidence type="ECO:0000256" key="7">
    <source>
        <dbReference type="HAMAP-Rule" id="MF_00607"/>
    </source>
</evidence>
<feature type="binding site" evidence="7 8">
    <location>
        <position position="127"/>
    </location>
    <ligand>
        <name>S-adenosyl-L-methionine</name>
        <dbReference type="ChEBI" id="CHEBI:59789"/>
    </ligand>
</feature>
<evidence type="ECO:0000313" key="10">
    <source>
        <dbReference type="EMBL" id="TCS80173.1"/>
    </source>
</evidence>
<comment type="similarity">
    <text evidence="7">Belongs to the class I-like SAM-binding methyltransferase superfamily. rRNA adenine N(6)-methyltransferase family. RsmA subfamily.</text>
</comment>
<name>A0A4R3KB30_9BACI</name>
<dbReference type="RefSeq" id="WP_132769949.1">
    <property type="nucleotide sequence ID" value="NZ_SMAB01000018.1"/>
</dbReference>
<dbReference type="PANTHER" id="PTHR11727:SF7">
    <property type="entry name" value="DIMETHYLADENOSINE TRANSFERASE-RELATED"/>
    <property type="match status" value="1"/>
</dbReference>
<evidence type="ECO:0000256" key="6">
    <source>
        <dbReference type="ARBA" id="ARBA00022884"/>
    </source>
</evidence>
<dbReference type="InterPro" id="IPR020596">
    <property type="entry name" value="rRNA_Ade_Mease_Trfase_CS"/>
</dbReference>
<dbReference type="EC" id="2.1.1.182" evidence="7"/>
<dbReference type="InterPro" id="IPR011530">
    <property type="entry name" value="rRNA_adenine_dimethylase"/>
</dbReference>
<comment type="subcellular location">
    <subcellularLocation>
        <location evidence="7">Cytoplasm</location>
    </subcellularLocation>
</comment>
<evidence type="ECO:0000256" key="3">
    <source>
        <dbReference type="ARBA" id="ARBA00022603"/>
    </source>
</evidence>
<protein>
    <recommendedName>
        <fullName evidence="7">Ribosomal RNA small subunit methyltransferase A</fullName>
        <ecNumber evidence="7">2.1.1.182</ecNumber>
    </recommendedName>
    <alternativeName>
        <fullName evidence="7">16S rRNA (adenine(1518)-N(6)/adenine(1519)-N(6))-dimethyltransferase</fullName>
    </alternativeName>
    <alternativeName>
        <fullName evidence="7">16S rRNA dimethyladenosine transferase</fullName>
    </alternativeName>
    <alternativeName>
        <fullName evidence="7">16S rRNA dimethylase</fullName>
    </alternativeName>
    <alternativeName>
        <fullName evidence="7">S-adenosylmethionine-6-N', N'-adenosyl(rRNA) dimethyltransferase</fullName>
    </alternativeName>
</protein>
<dbReference type="Proteomes" id="UP000295788">
    <property type="component" value="Unassembled WGS sequence"/>
</dbReference>
<feature type="binding site" evidence="7 8">
    <location>
        <position position="102"/>
    </location>
    <ligand>
        <name>S-adenosyl-L-methionine</name>
        <dbReference type="ChEBI" id="CHEBI:59789"/>
    </ligand>
</feature>
<dbReference type="OrthoDB" id="9814755at2"/>
<dbReference type="InterPro" id="IPR020598">
    <property type="entry name" value="rRNA_Ade_methylase_Trfase_N"/>
</dbReference>
<dbReference type="EMBL" id="SMAB01000018">
    <property type="protein sequence ID" value="TCS80173.1"/>
    <property type="molecule type" value="Genomic_DNA"/>
</dbReference>
<dbReference type="NCBIfam" id="TIGR00755">
    <property type="entry name" value="ksgA"/>
    <property type="match status" value="1"/>
</dbReference>
<dbReference type="InterPro" id="IPR029063">
    <property type="entry name" value="SAM-dependent_MTases_sf"/>
</dbReference>
<dbReference type="InterPro" id="IPR001737">
    <property type="entry name" value="KsgA/Erm"/>
</dbReference>
<feature type="binding site" evidence="7 8">
    <location>
        <position position="29"/>
    </location>
    <ligand>
        <name>S-adenosyl-L-methionine</name>
        <dbReference type="ChEBI" id="CHEBI:59789"/>
    </ligand>
</feature>
<proteinExistence type="inferred from homology"/>
<dbReference type="CDD" id="cd02440">
    <property type="entry name" value="AdoMet_MTases"/>
    <property type="match status" value="1"/>
</dbReference>
<evidence type="ECO:0000313" key="11">
    <source>
        <dbReference type="Proteomes" id="UP000295788"/>
    </source>
</evidence>
<accession>A0A4R3KB30</accession>
<dbReference type="AlphaFoldDB" id="A0A4R3KB30"/>
<comment type="catalytic activity">
    <reaction evidence="7">
        <text>adenosine(1518)/adenosine(1519) in 16S rRNA + 4 S-adenosyl-L-methionine = N(6)-dimethyladenosine(1518)/N(6)-dimethyladenosine(1519) in 16S rRNA + 4 S-adenosyl-L-homocysteine + 4 H(+)</text>
        <dbReference type="Rhea" id="RHEA:19609"/>
        <dbReference type="Rhea" id="RHEA-COMP:10232"/>
        <dbReference type="Rhea" id="RHEA-COMP:10233"/>
        <dbReference type="ChEBI" id="CHEBI:15378"/>
        <dbReference type="ChEBI" id="CHEBI:57856"/>
        <dbReference type="ChEBI" id="CHEBI:59789"/>
        <dbReference type="ChEBI" id="CHEBI:74411"/>
        <dbReference type="ChEBI" id="CHEBI:74493"/>
        <dbReference type="EC" id="2.1.1.182"/>
    </reaction>
</comment>
<evidence type="ECO:0000256" key="8">
    <source>
        <dbReference type="PROSITE-ProRule" id="PRU01026"/>
    </source>
</evidence>
<dbReference type="Gene3D" id="3.40.50.150">
    <property type="entry name" value="Vaccinia Virus protein VP39"/>
    <property type="match status" value="1"/>
</dbReference>
<gene>
    <name evidence="7" type="primary">rsmA</name>
    <name evidence="7" type="synonym">ksgA</name>
    <name evidence="10" type="ORF">EDD72_11848</name>
</gene>
<feature type="binding site" evidence="7 8">
    <location>
        <position position="31"/>
    </location>
    <ligand>
        <name>S-adenosyl-L-methionine</name>
        <dbReference type="ChEBI" id="CHEBI:59789"/>
    </ligand>
</feature>
<dbReference type="PANTHER" id="PTHR11727">
    <property type="entry name" value="DIMETHYLADENOSINE TRANSFERASE"/>
    <property type="match status" value="1"/>
</dbReference>
<dbReference type="SMART" id="SM00650">
    <property type="entry name" value="rADc"/>
    <property type="match status" value="1"/>
</dbReference>
<keyword evidence="6 7" id="KW-0694">RNA-binding</keyword>
<comment type="function">
    <text evidence="7">Specifically dimethylates two adjacent adenosines (A1518 and A1519) in the loop of a conserved hairpin near the 3'-end of 16S rRNA in the 30S particle. May play a critical role in biogenesis of 30S subunits.</text>
</comment>
<keyword evidence="4 7" id="KW-0808">Transferase</keyword>
<evidence type="ECO:0000256" key="5">
    <source>
        <dbReference type="ARBA" id="ARBA00022691"/>
    </source>
</evidence>
<keyword evidence="2 7" id="KW-0698">rRNA processing</keyword>
<dbReference type="PROSITE" id="PS51689">
    <property type="entry name" value="SAM_RNA_A_N6_MT"/>
    <property type="match status" value="1"/>
</dbReference>
<evidence type="ECO:0000256" key="1">
    <source>
        <dbReference type="ARBA" id="ARBA00022490"/>
    </source>
</evidence>
<dbReference type="GO" id="GO:0003723">
    <property type="term" value="F:RNA binding"/>
    <property type="evidence" value="ECO:0007669"/>
    <property type="project" value="UniProtKB-UniRule"/>
</dbReference>
<feature type="binding site" evidence="7 8">
    <location>
        <position position="56"/>
    </location>
    <ligand>
        <name>S-adenosyl-L-methionine</name>
        <dbReference type="ChEBI" id="CHEBI:59789"/>
    </ligand>
</feature>
<keyword evidence="1 7" id="KW-0963">Cytoplasm</keyword>
<organism evidence="10 11">
    <name type="scientific">Tepidibacillus fermentans</name>
    <dbReference type="NCBI Taxonomy" id="1281767"/>
    <lineage>
        <taxon>Bacteria</taxon>
        <taxon>Bacillati</taxon>
        <taxon>Bacillota</taxon>
        <taxon>Bacilli</taxon>
        <taxon>Bacillales</taxon>
        <taxon>Bacillaceae</taxon>
        <taxon>Tepidibacillus</taxon>
    </lineage>
</organism>
<evidence type="ECO:0000256" key="2">
    <source>
        <dbReference type="ARBA" id="ARBA00022552"/>
    </source>
</evidence>
<feature type="binding site" evidence="7 8">
    <location>
        <position position="77"/>
    </location>
    <ligand>
        <name>S-adenosyl-L-methionine</name>
        <dbReference type="ChEBI" id="CHEBI:59789"/>
    </ligand>
</feature>
<dbReference type="FunFam" id="3.40.50.150:FF:000023">
    <property type="entry name" value="Ribosomal RNA small subunit methyltransferase A"/>
    <property type="match status" value="1"/>
</dbReference>
<keyword evidence="3 7" id="KW-0489">Methyltransferase</keyword>
<evidence type="ECO:0000259" key="9">
    <source>
        <dbReference type="SMART" id="SM00650"/>
    </source>
</evidence>
<feature type="domain" description="Ribosomal RNA adenine methylase transferase N-terminal" evidence="9">
    <location>
        <begin position="36"/>
        <end position="212"/>
    </location>
</feature>